<dbReference type="OrthoDB" id="2414662at2759"/>
<feature type="region of interest" description="Disordered" evidence="2">
    <location>
        <begin position="194"/>
        <end position="220"/>
    </location>
</feature>
<dbReference type="Proteomes" id="UP000030742">
    <property type="component" value="Unassembled WGS sequence"/>
</dbReference>
<feature type="region of interest" description="Disordered" evidence="2">
    <location>
        <begin position="127"/>
        <end position="159"/>
    </location>
</feature>
<feature type="compositionally biased region" description="Polar residues" evidence="2">
    <location>
        <begin position="128"/>
        <end position="146"/>
    </location>
</feature>
<feature type="compositionally biased region" description="Basic and acidic residues" evidence="2">
    <location>
        <begin position="148"/>
        <end position="159"/>
    </location>
</feature>
<evidence type="ECO:0000256" key="2">
    <source>
        <dbReference type="SAM" id="MobiDB-lite"/>
    </source>
</evidence>
<feature type="coiled-coil region" evidence="1">
    <location>
        <begin position="1"/>
        <end position="28"/>
    </location>
</feature>
<dbReference type="EMBL" id="KB632400">
    <property type="protein sequence ID" value="ERL94893.1"/>
    <property type="molecule type" value="Genomic_DNA"/>
</dbReference>
<keyword evidence="1" id="KW-0175">Coiled coil</keyword>
<proteinExistence type="predicted"/>
<organism evidence="3 4">
    <name type="scientific">Dendroctonus ponderosae</name>
    <name type="common">Mountain pine beetle</name>
    <dbReference type="NCBI Taxonomy" id="77166"/>
    <lineage>
        <taxon>Eukaryota</taxon>
        <taxon>Metazoa</taxon>
        <taxon>Ecdysozoa</taxon>
        <taxon>Arthropoda</taxon>
        <taxon>Hexapoda</taxon>
        <taxon>Insecta</taxon>
        <taxon>Pterygota</taxon>
        <taxon>Neoptera</taxon>
        <taxon>Endopterygota</taxon>
        <taxon>Coleoptera</taxon>
        <taxon>Polyphaga</taxon>
        <taxon>Cucujiformia</taxon>
        <taxon>Curculionidae</taxon>
        <taxon>Scolytinae</taxon>
        <taxon>Dendroctonus</taxon>
    </lineage>
</organism>
<protein>
    <submittedName>
        <fullName evidence="3">Uncharacterized protein</fullName>
    </submittedName>
</protein>
<name>U4UQW8_DENPD</name>
<evidence type="ECO:0000313" key="3">
    <source>
        <dbReference type="EMBL" id="ERL94893.1"/>
    </source>
</evidence>
<evidence type="ECO:0000256" key="1">
    <source>
        <dbReference type="SAM" id="Coils"/>
    </source>
</evidence>
<gene>
    <name evidence="3" type="ORF">D910_12166</name>
</gene>
<accession>U4UQW8</accession>
<reference evidence="3 4" key="1">
    <citation type="journal article" date="2013" name="Genome Biol.">
        <title>Draft genome of the mountain pine beetle, Dendroctonus ponderosae Hopkins, a major forest pest.</title>
        <authorList>
            <person name="Keeling C.I."/>
            <person name="Yuen M.M."/>
            <person name="Liao N.Y."/>
            <person name="Docking T.R."/>
            <person name="Chan S.K."/>
            <person name="Taylor G.A."/>
            <person name="Palmquist D.L."/>
            <person name="Jackman S.D."/>
            <person name="Nguyen A."/>
            <person name="Li M."/>
            <person name="Henderson H."/>
            <person name="Janes J.K."/>
            <person name="Zhao Y."/>
            <person name="Pandoh P."/>
            <person name="Moore R."/>
            <person name="Sperling F.A."/>
            <person name="Huber D.P."/>
            <person name="Birol I."/>
            <person name="Jones S.J."/>
            <person name="Bohlmann J."/>
        </authorList>
    </citation>
    <scope>NUCLEOTIDE SEQUENCE</scope>
</reference>
<evidence type="ECO:0000313" key="4">
    <source>
        <dbReference type="Proteomes" id="UP000030742"/>
    </source>
</evidence>
<sequence length="471" mass="53989">MMAIREELENVQKKLKLQSKRCRQLVSEYTRKLQEKDQLYLNEKTLRDNQLAKVLKALLIFEARLKQEQKLISHQLSEKDYIISKQGNDIKKLLDNQYCRNCNKYYTLPVINLESFDSGSEYVATEPDYQSSNLESLDSSTENYAASSERDYPKSRDEVYEPTGNKHWYGSQGCRKVSHKKCAGSYFQILKLHNESPNSNDDNTSADYDNLDSLPTESVSDKISEVSENIDNMLNKTGSLSSRNSDSSANVSSSECDKTVINTVVTKFEDNGEITNTTDQQNVSNKVENNDLDNKLTETMPLFESGGDTNDNCFDNLQNLDKHLQKSPDETSEHPCFKNFELSQNFEEFKLDDCEIEEYDVEEELRREDQAKIKQDSVTIIDIQKKQPQKLNGKLQVTMVDYIRATDNKLPNSNQSSLDLLKKLELGRSKNSLDKFASGERKRAQFKIPINLIHDTISCADDKAKRSEIET</sequence>
<dbReference type="AlphaFoldDB" id="U4UQW8"/>
<feature type="compositionally biased region" description="Polar residues" evidence="2">
    <location>
        <begin position="195"/>
        <end position="218"/>
    </location>
</feature>